<comment type="caution">
    <text evidence="2">The sequence shown here is derived from an EMBL/GenBank/DDBJ whole genome shotgun (WGS) entry which is preliminary data.</text>
</comment>
<name>A0A918SAJ2_9FLAO</name>
<gene>
    <name evidence="2" type="ORF">GCM10007103_12890</name>
</gene>
<dbReference type="Gene3D" id="3.40.970.30">
    <property type="entry name" value="yp_829618.1 like domains"/>
    <property type="match status" value="1"/>
</dbReference>
<protein>
    <recommendedName>
        <fullName evidence="1">DUF7793 domain-containing protein</fullName>
    </recommendedName>
</protein>
<proteinExistence type="predicted"/>
<accession>A0A918SAJ2</accession>
<reference evidence="2" key="2">
    <citation type="submission" date="2020-09" db="EMBL/GenBank/DDBJ databases">
        <authorList>
            <person name="Sun Q."/>
            <person name="Kim S."/>
        </authorList>
    </citation>
    <scope>NUCLEOTIDE SEQUENCE</scope>
    <source>
        <strain evidence="2">KCTC 12719</strain>
    </source>
</reference>
<dbReference type="EMBL" id="BMXB01000003">
    <property type="protein sequence ID" value="GHA32865.1"/>
    <property type="molecule type" value="Genomic_DNA"/>
</dbReference>
<dbReference type="RefSeq" id="WP_189603903.1">
    <property type="nucleotide sequence ID" value="NZ_BMXB01000003.1"/>
</dbReference>
<dbReference type="InterPro" id="IPR056695">
    <property type="entry name" value="DUF7793"/>
</dbReference>
<evidence type="ECO:0000313" key="2">
    <source>
        <dbReference type="EMBL" id="GHA32865.1"/>
    </source>
</evidence>
<sequence>MMFEGEYAKLWIEDTILFIEYRSHLVLTKQTAMEVLRSRLAFQRNQEYAVFCDPSGIVSADTDALDYLSREGTLLIKAVAFYTPSPLNILLTEFFLETHRRRLPAGIFKHKIQALKFLKSHSQ</sequence>
<dbReference type="Proteomes" id="UP000610456">
    <property type="component" value="Unassembled WGS sequence"/>
</dbReference>
<dbReference type="AlphaFoldDB" id="A0A918SAJ2"/>
<keyword evidence="3" id="KW-1185">Reference proteome</keyword>
<reference evidence="2" key="1">
    <citation type="journal article" date="2014" name="Int. J. Syst. Evol. Microbiol.">
        <title>Complete genome sequence of Corynebacterium casei LMG S-19264T (=DSM 44701T), isolated from a smear-ripened cheese.</title>
        <authorList>
            <consortium name="US DOE Joint Genome Institute (JGI-PGF)"/>
            <person name="Walter F."/>
            <person name="Albersmeier A."/>
            <person name="Kalinowski J."/>
            <person name="Ruckert C."/>
        </authorList>
    </citation>
    <scope>NUCLEOTIDE SEQUENCE</scope>
    <source>
        <strain evidence="2">KCTC 12719</strain>
    </source>
</reference>
<evidence type="ECO:0000259" key="1">
    <source>
        <dbReference type="Pfam" id="PF25056"/>
    </source>
</evidence>
<dbReference type="Pfam" id="PF25056">
    <property type="entry name" value="DUF7793"/>
    <property type="match status" value="1"/>
</dbReference>
<organism evidence="2 3">
    <name type="scientific">Salinimicrobium marinum</name>
    <dbReference type="NCBI Taxonomy" id="680283"/>
    <lineage>
        <taxon>Bacteria</taxon>
        <taxon>Pseudomonadati</taxon>
        <taxon>Bacteroidota</taxon>
        <taxon>Flavobacteriia</taxon>
        <taxon>Flavobacteriales</taxon>
        <taxon>Flavobacteriaceae</taxon>
        <taxon>Salinimicrobium</taxon>
    </lineage>
</organism>
<feature type="domain" description="DUF7793" evidence="1">
    <location>
        <begin position="10"/>
        <end position="121"/>
    </location>
</feature>
<evidence type="ECO:0000313" key="3">
    <source>
        <dbReference type="Proteomes" id="UP000610456"/>
    </source>
</evidence>